<feature type="region of interest" description="Disordered" evidence="1">
    <location>
        <begin position="122"/>
        <end position="155"/>
    </location>
</feature>
<dbReference type="AlphaFoldDB" id="A0A0U0ZSU6"/>
<feature type="compositionally biased region" description="Polar residues" evidence="1">
    <location>
        <begin position="122"/>
        <end position="140"/>
    </location>
</feature>
<name>A0A0U0ZSU6_9MYCO</name>
<sequence>MRLQLIARDEGWSAAHSGVGNDIWRRDDIEIQAHYDKAKLEQICWTETGAPLAGRIRTHHVKTCPQIKEVLQGWFRAPFAARVSGGHYIGDHVAFTEKHGNLAREGLITAIAPQGTLLITGQADPSTTTRRNWSSMQSPQHVHAVDTGSAKRQLS</sequence>
<evidence type="ECO:0000313" key="3">
    <source>
        <dbReference type="Proteomes" id="UP000045782"/>
    </source>
</evidence>
<organism evidence="2 3">
    <name type="scientific">Mycobacteroides abscessus</name>
    <dbReference type="NCBI Taxonomy" id="36809"/>
    <lineage>
        <taxon>Bacteria</taxon>
        <taxon>Bacillati</taxon>
        <taxon>Actinomycetota</taxon>
        <taxon>Actinomycetes</taxon>
        <taxon>Mycobacteriales</taxon>
        <taxon>Mycobacteriaceae</taxon>
        <taxon>Mycobacteroides</taxon>
    </lineage>
</organism>
<accession>A0A0U0ZSU6</accession>
<proteinExistence type="predicted"/>
<dbReference type="Proteomes" id="UP000045782">
    <property type="component" value="Unassembled WGS sequence"/>
</dbReference>
<dbReference type="EMBL" id="CSWP01000009">
    <property type="protein sequence ID" value="CPV66480.1"/>
    <property type="molecule type" value="Genomic_DNA"/>
</dbReference>
<evidence type="ECO:0000313" key="2">
    <source>
        <dbReference type="EMBL" id="CPV66480.1"/>
    </source>
</evidence>
<gene>
    <name evidence="2" type="ORF">ERS075579_04011</name>
</gene>
<reference evidence="2 3" key="1">
    <citation type="submission" date="2015-03" db="EMBL/GenBank/DDBJ databases">
        <authorList>
            <person name="Murphy D."/>
        </authorList>
    </citation>
    <scope>NUCLEOTIDE SEQUENCE [LARGE SCALE GENOMIC DNA]</scope>
    <source>
        <strain evidence="2 3">PAP088</strain>
    </source>
</reference>
<protein>
    <submittedName>
        <fullName evidence="2">Uncharacterized protein</fullName>
    </submittedName>
</protein>
<evidence type="ECO:0000256" key="1">
    <source>
        <dbReference type="SAM" id="MobiDB-lite"/>
    </source>
</evidence>
<dbReference type="RefSeq" id="WP_052619047.1">
    <property type="nucleotide sequence ID" value="NZ_CSWP01000009.1"/>
</dbReference>